<gene>
    <name evidence="2" type="ORF">H6G95_30475</name>
</gene>
<organism evidence="2 3">
    <name type="scientific">Nostoc linckia FACHB-391</name>
    <dbReference type="NCBI Taxonomy" id="2692906"/>
    <lineage>
        <taxon>Bacteria</taxon>
        <taxon>Bacillati</taxon>
        <taxon>Cyanobacteriota</taxon>
        <taxon>Cyanophyceae</taxon>
        <taxon>Nostocales</taxon>
        <taxon>Nostocaceae</taxon>
        <taxon>Nostoc</taxon>
    </lineage>
</organism>
<comment type="caution">
    <text evidence="2">The sequence shown here is derived from an EMBL/GenBank/DDBJ whole genome shotgun (WGS) entry which is preliminary data.</text>
</comment>
<evidence type="ECO:0000256" key="1">
    <source>
        <dbReference type="SAM" id="Phobius"/>
    </source>
</evidence>
<accession>A0ABR8F710</accession>
<evidence type="ECO:0008006" key="4">
    <source>
        <dbReference type="Google" id="ProtNLM"/>
    </source>
</evidence>
<evidence type="ECO:0000313" key="3">
    <source>
        <dbReference type="Proteomes" id="UP000604661"/>
    </source>
</evidence>
<feature type="transmembrane region" description="Helical" evidence="1">
    <location>
        <begin position="9"/>
        <end position="26"/>
    </location>
</feature>
<keyword evidence="1" id="KW-0472">Membrane</keyword>
<keyword evidence="1" id="KW-0812">Transmembrane</keyword>
<proteinExistence type="predicted"/>
<evidence type="ECO:0000313" key="2">
    <source>
        <dbReference type="EMBL" id="MBD2564834.1"/>
    </source>
</evidence>
<keyword evidence="1" id="KW-1133">Transmembrane helix</keyword>
<name>A0ABR8F710_NOSLI</name>
<reference evidence="2 3" key="1">
    <citation type="journal article" date="2020" name="ISME J.">
        <title>Comparative genomics reveals insights into cyanobacterial evolution and habitat adaptation.</title>
        <authorList>
            <person name="Chen M.Y."/>
            <person name="Teng W.K."/>
            <person name="Zhao L."/>
            <person name="Hu C.X."/>
            <person name="Zhou Y.K."/>
            <person name="Han B.P."/>
            <person name="Song L.R."/>
            <person name="Shu W.S."/>
        </authorList>
    </citation>
    <scope>NUCLEOTIDE SEQUENCE [LARGE SCALE GENOMIC DNA]</scope>
    <source>
        <strain evidence="2 3">FACHB-391</strain>
    </source>
</reference>
<protein>
    <recommendedName>
        <fullName evidence="4">Transposase</fullName>
    </recommendedName>
</protein>
<keyword evidence="3" id="KW-1185">Reference proteome</keyword>
<dbReference type="Proteomes" id="UP000604661">
    <property type="component" value="Unassembled WGS sequence"/>
</dbReference>
<sequence>MATCYEKNAQNYLAMLTLASILLWLWF</sequence>
<dbReference type="EMBL" id="JACJTE010000060">
    <property type="protein sequence ID" value="MBD2564834.1"/>
    <property type="molecule type" value="Genomic_DNA"/>
</dbReference>